<protein>
    <recommendedName>
        <fullName evidence="9">hAT-like transposase RNase-H fold domain-containing protein</fullName>
    </recommendedName>
</protein>
<accession>A0A4U0XQA3</accession>
<comment type="caution">
    <text evidence="7">The sequence shown here is derived from an EMBL/GenBank/DDBJ whole genome shotgun (WGS) entry which is preliminary data.</text>
</comment>
<dbReference type="SUPFAM" id="SSF53098">
    <property type="entry name" value="Ribonuclease H-like"/>
    <property type="match status" value="2"/>
</dbReference>
<keyword evidence="2" id="KW-0479">Metal-binding</keyword>
<organism evidence="7 8">
    <name type="scientific">Cryomyces minteri</name>
    <dbReference type="NCBI Taxonomy" id="331657"/>
    <lineage>
        <taxon>Eukaryota</taxon>
        <taxon>Fungi</taxon>
        <taxon>Dikarya</taxon>
        <taxon>Ascomycota</taxon>
        <taxon>Pezizomycotina</taxon>
        <taxon>Dothideomycetes</taxon>
        <taxon>Dothideomycetes incertae sedis</taxon>
        <taxon>Cryomyces</taxon>
    </lineage>
</organism>
<evidence type="ECO:0000256" key="2">
    <source>
        <dbReference type="ARBA" id="ARBA00022723"/>
    </source>
</evidence>
<dbReference type="GO" id="GO:0008270">
    <property type="term" value="F:zinc ion binding"/>
    <property type="evidence" value="ECO:0007669"/>
    <property type="project" value="UniProtKB-KW"/>
</dbReference>
<dbReference type="InterPro" id="IPR052035">
    <property type="entry name" value="ZnF_BED_domain_contain"/>
</dbReference>
<sequence>MERSDFINEYCSKFMASEFKGLVLAWVVEDNKAFNSMESKALQKMLAYLNPVVEKRGLLPVHSTVRNWIQQAHSSVTGLVTQELQASYSKIHLSFDLWTSRSMYAFCGINCHFWSDSQYKTFLIALPQQRGSHTGSNIAETVATTISHFGLQEKLGYFVTDNASNNDTCINALAAEFDFNPEHRRIRCSGHIINLVARAILFGNDVDALEEDLSNQDNLLEDIQMQLWRKRGPLGKLHNVIIFICSSPQRVEHFKQLCAKHELSEKTLLMDNNTRWNSFYYAMQRAVSLQPAIQDYLDEQMFAWSSYCNRLRASQTIKKGRPSTLSDYLSHEDWHTVNEYLAILKPLELITKLLQGNGEGGSHGVIWQVIPAMEALLRHFENLRERYKDILPQSTSPRNQGGKGKRGQQLPLTPEASQLSTPQLSSVSSPERVGDSLLHQDQDHLILCTHINLGWQKLNDYYLKTDRSPVYLASMVLHPAFTWEWIRNRWRARPDWIASGERAVLKLWQEYSSIPRQDTSSIAKRQKHYDDDINHLFEPSDDEADYVTTPLASCDEYYHFARRKPGLRRQTAGIALPRLIGRHTGENLAEALYRVVDKYEASHRIDCVMMDNASNNDTMIEFHDLLIKKIPTLQRRARLRCSDYIPSLIVKAILASQPLATLWRRFGAIGKAHNFVKFVYRSPKHREKFEIYQIEAAEEEELFDWIELMLIKDGGVRWNSTYFMLKRAKVLQKAITLFQKDNDTQDQEEISYSVSEDRIIDSDWTEVNRFLTLLRPITKATNLLEGNGSGEVSSYGSLWQVFPTLKVLSELLDKAIDQTKDEPDSYFKNGAVMGKQKLDQYWDKMTTETPFYIAATVLDTGLKLACFEDKWRRFPDWHKRAKQQMETLFKEYIADRQSGDYADERVTVRPPVPPNDDLSADDILRFHLRVDEH</sequence>
<gene>
    <name evidence="7" type="ORF">B0A49_04709</name>
</gene>
<reference evidence="7 8" key="1">
    <citation type="submission" date="2017-03" db="EMBL/GenBank/DDBJ databases">
        <title>Genomes of endolithic fungi from Antarctica.</title>
        <authorList>
            <person name="Coleine C."/>
            <person name="Masonjones S."/>
            <person name="Stajich J.E."/>
        </authorList>
    </citation>
    <scope>NUCLEOTIDE SEQUENCE [LARGE SCALE GENOMIC DNA]</scope>
    <source>
        <strain evidence="7 8">CCFEE 5187</strain>
    </source>
</reference>
<feature type="compositionally biased region" description="Polar residues" evidence="6">
    <location>
        <begin position="415"/>
        <end position="429"/>
    </location>
</feature>
<evidence type="ECO:0000256" key="5">
    <source>
        <dbReference type="ARBA" id="ARBA00023242"/>
    </source>
</evidence>
<dbReference type="PANTHER" id="PTHR46481:SF10">
    <property type="entry name" value="ZINC FINGER BED DOMAIN-CONTAINING PROTEIN 39"/>
    <property type="match status" value="1"/>
</dbReference>
<dbReference type="EMBL" id="NAJN01000088">
    <property type="protein sequence ID" value="TKA79670.1"/>
    <property type="molecule type" value="Genomic_DNA"/>
</dbReference>
<evidence type="ECO:0000256" key="6">
    <source>
        <dbReference type="SAM" id="MobiDB-lite"/>
    </source>
</evidence>
<proteinExistence type="predicted"/>
<name>A0A4U0XQA3_9PEZI</name>
<dbReference type="GO" id="GO:0005634">
    <property type="term" value="C:nucleus"/>
    <property type="evidence" value="ECO:0007669"/>
    <property type="project" value="UniProtKB-SubCell"/>
</dbReference>
<evidence type="ECO:0000256" key="4">
    <source>
        <dbReference type="ARBA" id="ARBA00022833"/>
    </source>
</evidence>
<keyword evidence="3" id="KW-0863">Zinc-finger</keyword>
<dbReference type="AlphaFoldDB" id="A0A4U0XQA3"/>
<keyword evidence="4" id="KW-0862">Zinc</keyword>
<evidence type="ECO:0000256" key="3">
    <source>
        <dbReference type="ARBA" id="ARBA00022771"/>
    </source>
</evidence>
<dbReference type="OrthoDB" id="5141571at2759"/>
<evidence type="ECO:0000313" key="8">
    <source>
        <dbReference type="Proteomes" id="UP000308768"/>
    </source>
</evidence>
<comment type="subcellular location">
    <subcellularLocation>
        <location evidence="1">Nucleus</location>
    </subcellularLocation>
</comment>
<evidence type="ECO:0008006" key="9">
    <source>
        <dbReference type="Google" id="ProtNLM"/>
    </source>
</evidence>
<dbReference type="Proteomes" id="UP000308768">
    <property type="component" value="Unassembled WGS sequence"/>
</dbReference>
<dbReference type="PANTHER" id="PTHR46481">
    <property type="entry name" value="ZINC FINGER BED DOMAIN-CONTAINING PROTEIN 4"/>
    <property type="match status" value="1"/>
</dbReference>
<feature type="region of interest" description="Disordered" evidence="6">
    <location>
        <begin position="391"/>
        <end position="433"/>
    </location>
</feature>
<keyword evidence="5" id="KW-0539">Nucleus</keyword>
<keyword evidence="8" id="KW-1185">Reference proteome</keyword>
<evidence type="ECO:0000256" key="1">
    <source>
        <dbReference type="ARBA" id="ARBA00004123"/>
    </source>
</evidence>
<evidence type="ECO:0000313" key="7">
    <source>
        <dbReference type="EMBL" id="TKA79670.1"/>
    </source>
</evidence>
<dbReference type="InterPro" id="IPR012337">
    <property type="entry name" value="RNaseH-like_sf"/>
</dbReference>